<evidence type="ECO:0000313" key="3">
    <source>
        <dbReference type="Proteomes" id="UP000289738"/>
    </source>
</evidence>
<evidence type="ECO:0000259" key="1">
    <source>
        <dbReference type="Pfam" id="PF26130"/>
    </source>
</evidence>
<dbReference type="Pfam" id="PF26130">
    <property type="entry name" value="PB1-like"/>
    <property type="match status" value="1"/>
</dbReference>
<comment type="caution">
    <text evidence="2">The sequence shown here is derived from an EMBL/GenBank/DDBJ whole genome shotgun (WGS) entry which is preliminary data.</text>
</comment>
<name>A0A445AG08_ARAHY</name>
<protein>
    <recommendedName>
        <fullName evidence="1">PB1-like domain-containing protein</fullName>
    </recommendedName>
</protein>
<dbReference type="AlphaFoldDB" id="A0A445AG08"/>
<keyword evidence="3" id="KW-1185">Reference proteome</keyword>
<accession>A0A445AG08</accession>
<evidence type="ECO:0000313" key="2">
    <source>
        <dbReference type="EMBL" id="RYR25357.1"/>
    </source>
</evidence>
<dbReference type="EMBL" id="SDMP01000012">
    <property type="protein sequence ID" value="RYR25357.1"/>
    <property type="molecule type" value="Genomic_DNA"/>
</dbReference>
<feature type="domain" description="PB1-like" evidence="1">
    <location>
        <begin position="44"/>
        <end position="99"/>
    </location>
</feature>
<dbReference type="Proteomes" id="UP000289738">
    <property type="component" value="Chromosome B02"/>
</dbReference>
<sequence>MSSPSRYALSLTEHLKQAINLRQRRKTDSLEEVSVLNTEMEGPPMTFVFHHGGMFKNSVEGDMIYELNTTEVLMGVDRDTLDVFFVRGYYKELGYIEAGNLDNMVEGVLAMWKQKVASNRSLPKQRLAILNLARWPPLDTLSLRNKTMCPLSQFHSPSLSPTSQL</sequence>
<gene>
    <name evidence="2" type="ORF">Ahy_B02g059052</name>
</gene>
<organism evidence="2 3">
    <name type="scientific">Arachis hypogaea</name>
    <name type="common">Peanut</name>
    <dbReference type="NCBI Taxonomy" id="3818"/>
    <lineage>
        <taxon>Eukaryota</taxon>
        <taxon>Viridiplantae</taxon>
        <taxon>Streptophyta</taxon>
        <taxon>Embryophyta</taxon>
        <taxon>Tracheophyta</taxon>
        <taxon>Spermatophyta</taxon>
        <taxon>Magnoliopsida</taxon>
        <taxon>eudicotyledons</taxon>
        <taxon>Gunneridae</taxon>
        <taxon>Pentapetalae</taxon>
        <taxon>rosids</taxon>
        <taxon>fabids</taxon>
        <taxon>Fabales</taxon>
        <taxon>Fabaceae</taxon>
        <taxon>Papilionoideae</taxon>
        <taxon>50 kb inversion clade</taxon>
        <taxon>dalbergioids sensu lato</taxon>
        <taxon>Dalbergieae</taxon>
        <taxon>Pterocarpus clade</taxon>
        <taxon>Arachis</taxon>
    </lineage>
</organism>
<reference evidence="2 3" key="1">
    <citation type="submission" date="2019-01" db="EMBL/GenBank/DDBJ databases">
        <title>Sequencing of cultivated peanut Arachis hypogaea provides insights into genome evolution and oil improvement.</title>
        <authorList>
            <person name="Chen X."/>
        </authorList>
    </citation>
    <scope>NUCLEOTIDE SEQUENCE [LARGE SCALE GENOMIC DNA]</scope>
    <source>
        <strain evidence="3">cv. Fuhuasheng</strain>
        <tissue evidence="2">Leaves</tissue>
    </source>
</reference>
<dbReference type="InterPro" id="IPR058594">
    <property type="entry name" value="PB1-like_dom_pln"/>
</dbReference>
<proteinExistence type="predicted"/>